<dbReference type="KEGG" id="ome:OLMES_4116"/>
<dbReference type="InterPro" id="IPR035923">
    <property type="entry name" value="TT1751-like_sf"/>
</dbReference>
<accession>A0A1Y0IFH6</accession>
<dbReference type="Proteomes" id="UP000196027">
    <property type="component" value="Chromosome"/>
</dbReference>
<dbReference type="OrthoDB" id="9799367at2"/>
<feature type="signal peptide" evidence="1">
    <location>
        <begin position="1"/>
        <end position="24"/>
    </location>
</feature>
<evidence type="ECO:0000313" key="4">
    <source>
        <dbReference type="Proteomes" id="UP000196027"/>
    </source>
</evidence>
<dbReference type="CDD" id="cd14797">
    <property type="entry name" value="DUF302"/>
    <property type="match status" value="1"/>
</dbReference>
<sequence length="157" mass="16932">MKKASSLLGAFVMLSCFVGNTAQADDGVEGMLSIESKFTVLETANRLERMVKAKGLKLFARIPHSEGASAVGVNLRPTELLIFGNPKMGAPIMQCQQTVALDLPQKMLIWKNQANKVQISYNAPAYLIKRHSIVGCEDVLEKMSKALAGLARKAGGV</sequence>
<dbReference type="PANTHER" id="PTHR38342:SF2">
    <property type="entry name" value="INNER MEMBRANE OR EXPORTED"/>
    <property type="match status" value="1"/>
</dbReference>
<dbReference type="Gene3D" id="3.30.310.70">
    <property type="entry name" value="TT1751-like domain"/>
    <property type="match status" value="1"/>
</dbReference>
<evidence type="ECO:0000313" key="3">
    <source>
        <dbReference type="EMBL" id="ARU58133.1"/>
    </source>
</evidence>
<evidence type="ECO:0000259" key="2">
    <source>
        <dbReference type="Pfam" id="PF03625"/>
    </source>
</evidence>
<organism evidence="3 4">
    <name type="scientific">Oleiphilus messinensis</name>
    <dbReference type="NCBI Taxonomy" id="141451"/>
    <lineage>
        <taxon>Bacteria</taxon>
        <taxon>Pseudomonadati</taxon>
        <taxon>Pseudomonadota</taxon>
        <taxon>Gammaproteobacteria</taxon>
        <taxon>Oceanospirillales</taxon>
        <taxon>Oleiphilaceae</taxon>
        <taxon>Oleiphilus</taxon>
    </lineage>
</organism>
<protein>
    <recommendedName>
        <fullName evidence="2">DUF302 domain-containing protein</fullName>
    </recommendedName>
</protein>
<dbReference type="AlphaFoldDB" id="A0A1Y0IFH6"/>
<keyword evidence="4" id="KW-1185">Reference proteome</keyword>
<dbReference type="InterPro" id="IPR005180">
    <property type="entry name" value="DUF302"/>
</dbReference>
<dbReference type="PROSITE" id="PS51257">
    <property type="entry name" value="PROKAR_LIPOPROTEIN"/>
    <property type="match status" value="1"/>
</dbReference>
<dbReference type="Pfam" id="PF03625">
    <property type="entry name" value="DUF302"/>
    <property type="match status" value="1"/>
</dbReference>
<proteinExistence type="predicted"/>
<name>A0A1Y0IFH6_9GAMM</name>
<dbReference type="EMBL" id="CP021425">
    <property type="protein sequence ID" value="ARU58133.1"/>
    <property type="molecule type" value="Genomic_DNA"/>
</dbReference>
<reference evidence="3 4" key="1">
    <citation type="submission" date="2017-05" db="EMBL/GenBank/DDBJ databases">
        <title>Genomic insights into alkan degradation activity of Oleiphilus messinensis.</title>
        <authorList>
            <person name="Kozyavkin S.A."/>
            <person name="Slesarev A.I."/>
            <person name="Golyshin P.N."/>
            <person name="Korzhenkov A."/>
            <person name="Golyshina O.N."/>
            <person name="Toshchakov S.V."/>
        </authorList>
    </citation>
    <scope>NUCLEOTIDE SEQUENCE [LARGE SCALE GENOMIC DNA]</scope>
    <source>
        <strain evidence="3 4">ME102</strain>
    </source>
</reference>
<evidence type="ECO:0000256" key="1">
    <source>
        <dbReference type="SAM" id="SignalP"/>
    </source>
</evidence>
<dbReference type="SUPFAM" id="SSF103247">
    <property type="entry name" value="TT1751-like"/>
    <property type="match status" value="1"/>
</dbReference>
<keyword evidence="1" id="KW-0732">Signal</keyword>
<feature type="domain" description="DUF302" evidence="2">
    <location>
        <begin position="62"/>
        <end position="124"/>
    </location>
</feature>
<dbReference type="RefSeq" id="WP_087462946.1">
    <property type="nucleotide sequence ID" value="NZ_CP021425.1"/>
</dbReference>
<dbReference type="PANTHER" id="PTHR38342">
    <property type="entry name" value="SLR5037 PROTEIN"/>
    <property type="match status" value="1"/>
</dbReference>
<feature type="chain" id="PRO_5012440329" description="DUF302 domain-containing protein" evidence="1">
    <location>
        <begin position="25"/>
        <end position="157"/>
    </location>
</feature>
<gene>
    <name evidence="3" type="ORF">OLMES_4116</name>
</gene>